<reference evidence="1 2" key="1">
    <citation type="submission" date="2016-08" db="EMBL/GenBank/DDBJ databases">
        <title>Genome sequencing of Lactobacillus plantarum JSA22, isolated from fermented soybean paste.</title>
        <authorList>
            <person name="Choi H.S."/>
        </authorList>
    </citation>
    <scope>NUCLEOTIDE SEQUENCE [LARGE SCALE GENOMIC DNA]</scope>
    <source>
        <strain evidence="1 2">JSA22</strain>
    </source>
</reference>
<name>A0A192YL27_LACPN</name>
<evidence type="ECO:0000313" key="1">
    <source>
        <dbReference type="EMBL" id="ODO61321.1"/>
    </source>
</evidence>
<protein>
    <submittedName>
        <fullName evidence="1">Uncharacterized protein</fullName>
    </submittedName>
</protein>
<sequence length="74" mass="8601">MQEVSILPLHEWKRAQKNPSLVAANDGLMEEMISTNIYFIPKKSRLQAKRQKYSLLEWITRVGSKKTIQGVRIC</sequence>
<dbReference type="RefSeq" id="WP_064972037.1">
    <property type="nucleotide sequence ID" value="NZ_CP016071.1"/>
</dbReference>
<gene>
    <name evidence="1" type="ORF">LPJSA22_01296</name>
</gene>
<dbReference type="EMBL" id="MCOL01000001">
    <property type="protein sequence ID" value="ODO61321.1"/>
    <property type="molecule type" value="Genomic_DNA"/>
</dbReference>
<evidence type="ECO:0000313" key="2">
    <source>
        <dbReference type="Proteomes" id="UP000094892"/>
    </source>
</evidence>
<dbReference type="AlphaFoldDB" id="A0A192YL27"/>
<organism evidence="1 2">
    <name type="scientific">Lactiplantibacillus plantarum</name>
    <name type="common">Lactobacillus plantarum</name>
    <dbReference type="NCBI Taxonomy" id="1590"/>
    <lineage>
        <taxon>Bacteria</taxon>
        <taxon>Bacillati</taxon>
        <taxon>Bacillota</taxon>
        <taxon>Bacilli</taxon>
        <taxon>Lactobacillales</taxon>
        <taxon>Lactobacillaceae</taxon>
        <taxon>Lactiplantibacillus</taxon>
    </lineage>
</organism>
<accession>A0A192YL27</accession>
<dbReference type="Proteomes" id="UP000094892">
    <property type="component" value="Unassembled WGS sequence"/>
</dbReference>
<proteinExistence type="predicted"/>
<comment type="caution">
    <text evidence="1">The sequence shown here is derived from an EMBL/GenBank/DDBJ whole genome shotgun (WGS) entry which is preliminary data.</text>
</comment>